<evidence type="ECO:0000313" key="9">
    <source>
        <dbReference type="Proteomes" id="UP000178930"/>
    </source>
</evidence>
<name>A0A1G1Y0D2_9BACT</name>
<dbReference type="SUPFAM" id="SSF54364">
    <property type="entry name" value="Translation initiation factor IF3, N-terminal domain"/>
    <property type="match status" value="1"/>
</dbReference>
<dbReference type="STRING" id="1797532.A2729_00240"/>
<dbReference type="PANTHER" id="PTHR10938:SF0">
    <property type="entry name" value="TRANSLATION INITIATION FACTOR IF-3, MITOCHONDRIAL"/>
    <property type="match status" value="1"/>
</dbReference>
<evidence type="ECO:0000259" key="7">
    <source>
        <dbReference type="Pfam" id="PF05198"/>
    </source>
</evidence>
<dbReference type="PROSITE" id="PS00938">
    <property type="entry name" value="IF3"/>
    <property type="match status" value="1"/>
</dbReference>
<dbReference type="InterPro" id="IPR019815">
    <property type="entry name" value="Translation_initiation_fac_3_C"/>
</dbReference>
<proteinExistence type="inferred from homology"/>
<dbReference type="Pfam" id="PF05198">
    <property type="entry name" value="IF3_N"/>
    <property type="match status" value="1"/>
</dbReference>
<dbReference type="Proteomes" id="UP000178930">
    <property type="component" value="Unassembled WGS sequence"/>
</dbReference>
<dbReference type="Gene3D" id="3.10.20.80">
    <property type="entry name" value="Translation initiation factor 3 (IF-3), N-terminal domain"/>
    <property type="match status" value="1"/>
</dbReference>
<dbReference type="NCBIfam" id="TIGR00168">
    <property type="entry name" value="infC"/>
    <property type="match status" value="1"/>
</dbReference>
<accession>A0A1G1Y0D2</accession>
<organism evidence="8 9">
    <name type="scientific">Candidatus Buchananbacteria bacterium RIFCSPHIGHO2_01_FULL_39_14</name>
    <dbReference type="NCBI Taxonomy" id="1797532"/>
    <lineage>
        <taxon>Bacteria</taxon>
        <taxon>Candidatus Buchananiibacteriota</taxon>
    </lineage>
</organism>
<keyword evidence="2 5" id="KW-0396">Initiation factor</keyword>
<dbReference type="EMBL" id="MHIB01000003">
    <property type="protein sequence ID" value="OGY45260.1"/>
    <property type="molecule type" value="Genomic_DNA"/>
</dbReference>
<evidence type="ECO:0000256" key="1">
    <source>
        <dbReference type="ARBA" id="ARBA00005439"/>
    </source>
</evidence>
<feature type="domain" description="Translation initiation factor 3 C-terminal" evidence="6">
    <location>
        <begin position="96"/>
        <end position="182"/>
    </location>
</feature>
<dbReference type="GO" id="GO:0043022">
    <property type="term" value="F:ribosome binding"/>
    <property type="evidence" value="ECO:0007669"/>
    <property type="project" value="TreeGrafter"/>
</dbReference>
<dbReference type="InterPro" id="IPR019814">
    <property type="entry name" value="Translation_initiation_fac_3_N"/>
</dbReference>
<dbReference type="InterPro" id="IPR036788">
    <property type="entry name" value="T_IF-3_C_sf"/>
</dbReference>
<evidence type="ECO:0000259" key="6">
    <source>
        <dbReference type="Pfam" id="PF00707"/>
    </source>
</evidence>
<dbReference type="InterPro" id="IPR001288">
    <property type="entry name" value="Translation_initiation_fac_3"/>
</dbReference>
<evidence type="ECO:0000313" key="8">
    <source>
        <dbReference type="EMBL" id="OGY45260.1"/>
    </source>
</evidence>
<evidence type="ECO:0000256" key="5">
    <source>
        <dbReference type="RuleBase" id="RU000646"/>
    </source>
</evidence>
<gene>
    <name evidence="8" type="ORF">A2729_00240</name>
</gene>
<dbReference type="InterPro" id="IPR019813">
    <property type="entry name" value="Translation_initiation_fac3_CS"/>
</dbReference>
<evidence type="ECO:0000256" key="3">
    <source>
        <dbReference type="ARBA" id="ARBA00022917"/>
    </source>
</evidence>
<comment type="subunit">
    <text evidence="5">Monomer.</text>
</comment>
<evidence type="ECO:0000256" key="4">
    <source>
        <dbReference type="NCBIfam" id="TIGR00168"/>
    </source>
</evidence>
<reference evidence="8 9" key="1">
    <citation type="journal article" date="2016" name="Nat. Commun.">
        <title>Thousands of microbial genomes shed light on interconnected biogeochemical processes in an aquifer system.</title>
        <authorList>
            <person name="Anantharaman K."/>
            <person name="Brown C.T."/>
            <person name="Hug L.A."/>
            <person name="Sharon I."/>
            <person name="Castelle C.J."/>
            <person name="Probst A.J."/>
            <person name="Thomas B.C."/>
            <person name="Singh A."/>
            <person name="Wilkins M.J."/>
            <person name="Karaoz U."/>
            <person name="Brodie E.L."/>
            <person name="Williams K.H."/>
            <person name="Hubbard S.S."/>
            <person name="Banfield J.F."/>
        </authorList>
    </citation>
    <scope>NUCLEOTIDE SEQUENCE [LARGE SCALE GENOMIC DNA]</scope>
</reference>
<dbReference type="Gene3D" id="3.30.110.10">
    <property type="entry name" value="Translation initiation factor 3 (IF-3), C-terminal domain"/>
    <property type="match status" value="1"/>
</dbReference>
<protein>
    <recommendedName>
        <fullName evidence="4 5">Translation initiation factor IF-3</fullName>
    </recommendedName>
</protein>
<dbReference type="AlphaFoldDB" id="A0A1G1Y0D2"/>
<sequence length="183" mass="21296">MRISRRKTFFRPEIFKRYRVNNFIRVPQVRLIDENGENIGVIDTTAAINLAREKGLDLVEVSPLAQPPVAKILNYNKLKYQEEKERRKEKAKQKRIEVKGIRLSLRISQHDIDVRLNQAAKFIGQDDKIRVEMILKGRERQHFNLAKDIINKFVASLNQLIPTVTEMPLTVQQGKLSVLLAKK</sequence>
<keyword evidence="3 5" id="KW-0648">Protein biosynthesis</keyword>
<dbReference type="GO" id="GO:0003743">
    <property type="term" value="F:translation initiation factor activity"/>
    <property type="evidence" value="ECO:0007669"/>
    <property type="project" value="UniProtKB-UniRule"/>
</dbReference>
<dbReference type="Pfam" id="PF00707">
    <property type="entry name" value="IF3_C"/>
    <property type="match status" value="1"/>
</dbReference>
<comment type="function">
    <text evidence="5">IF-3 binds to the 30S ribosomal subunit and shifts the equilibrium between 70S ribosomes and their 50S and 30S subunits in favor of the free subunits, thus enhancing the availability of 30S subunits on which protein synthesis initiation begins.</text>
</comment>
<dbReference type="GO" id="GO:0016020">
    <property type="term" value="C:membrane"/>
    <property type="evidence" value="ECO:0007669"/>
    <property type="project" value="TreeGrafter"/>
</dbReference>
<feature type="domain" description="Translation initiation factor 3 N-terminal" evidence="7">
    <location>
        <begin position="20"/>
        <end position="88"/>
    </location>
</feature>
<comment type="caution">
    <text evidence="8">The sequence shown here is derived from an EMBL/GenBank/DDBJ whole genome shotgun (WGS) entry which is preliminary data.</text>
</comment>
<evidence type="ECO:0000256" key="2">
    <source>
        <dbReference type="ARBA" id="ARBA00022540"/>
    </source>
</evidence>
<dbReference type="PANTHER" id="PTHR10938">
    <property type="entry name" value="TRANSLATION INITIATION FACTOR IF-3"/>
    <property type="match status" value="1"/>
</dbReference>
<comment type="subcellular location">
    <subcellularLocation>
        <location evidence="5">Cytoplasm</location>
    </subcellularLocation>
</comment>
<dbReference type="SUPFAM" id="SSF55200">
    <property type="entry name" value="Translation initiation factor IF3, C-terminal domain"/>
    <property type="match status" value="1"/>
</dbReference>
<dbReference type="GO" id="GO:0032790">
    <property type="term" value="P:ribosome disassembly"/>
    <property type="evidence" value="ECO:0007669"/>
    <property type="project" value="TreeGrafter"/>
</dbReference>
<dbReference type="InterPro" id="IPR036787">
    <property type="entry name" value="T_IF-3_N_sf"/>
</dbReference>
<comment type="similarity">
    <text evidence="1 5">Belongs to the IF-3 family.</text>
</comment>
<dbReference type="GO" id="GO:0005829">
    <property type="term" value="C:cytosol"/>
    <property type="evidence" value="ECO:0007669"/>
    <property type="project" value="TreeGrafter"/>
</dbReference>